<dbReference type="Pfam" id="PF06985">
    <property type="entry name" value="HET"/>
    <property type="match status" value="1"/>
</dbReference>
<dbReference type="Proteomes" id="UP001451303">
    <property type="component" value="Unassembled WGS sequence"/>
</dbReference>
<dbReference type="EMBL" id="JAVLET010000005">
    <property type="protein sequence ID" value="KAL0469525.1"/>
    <property type="molecule type" value="Genomic_DNA"/>
</dbReference>
<organism evidence="2 3">
    <name type="scientific">Neurospora intermedia</name>
    <dbReference type="NCBI Taxonomy" id="5142"/>
    <lineage>
        <taxon>Eukaryota</taxon>
        <taxon>Fungi</taxon>
        <taxon>Dikarya</taxon>
        <taxon>Ascomycota</taxon>
        <taxon>Pezizomycotina</taxon>
        <taxon>Sordariomycetes</taxon>
        <taxon>Sordariomycetidae</taxon>
        <taxon>Sordariales</taxon>
        <taxon>Sordariaceae</taxon>
        <taxon>Neurospora</taxon>
    </lineage>
</organism>
<gene>
    <name evidence="2" type="ORF">QR685DRAFT_589020</name>
</gene>
<reference evidence="2 3" key="1">
    <citation type="submission" date="2023-09" db="EMBL/GenBank/DDBJ databases">
        <title>Multi-omics analysis of a traditional fermented food reveals byproduct-associated fungal strains for waste-to-food upcycling.</title>
        <authorList>
            <consortium name="Lawrence Berkeley National Laboratory"/>
            <person name="Rekdal V.M."/>
            <person name="Villalobos-Escobedo J.M."/>
            <person name="Rodriguez-Valeron N."/>
            <person name="Garcia M.O."/>
            <person name="Vasquez D.P."/>
            <person name="Damayanti I."/>
            <person name="Sorensen P.M."/>
            <person name="Baidoo E.E."/>
            <person name="De Carvalho A.C."/>
            <person name="Riley R."/>
            <person name="Lipzen A."/>
            <person name="He G."/>
            <person name="Yan M."/>
            <person name="Haridas S."/>
            <person name="Daum C."/>
            <person name="Yoshinaga Y."/>
            <person name="Ng V."/>
            <person name="Grigoriev I.V."/>
            <person name="Munk R."/>
            <person name="Nuraida L."/>
            <person name="Wijaya C.H."/>
            <person name="Morales P.-C."/>
            <person name="Keasling J.D."/>
        </authorList>
    </citation>
    <scope>NUCLEOTIDE SEQUENCE [LARGE SCALE GENOMIC DNA]</scope>
    <source>
        <strain evidence="2 3">FGSC 2613</strain>
    </source>
</reference>
<evidence type="ECO:0000259" key="1">
    <source>
        <dbReference type="Pfam" id="PF06985"/>
    </source>
</evidence>
<keyword evidence="3" id="KW-1185">Reference proteome</keyword>
<sequence length="684" mass="78655">MICSVCQTTLQAATSHFRIAKEHDERCFVRLTPNDEPDGEYIEDHHKTWNDFMDSVNHHCGICSKIWSSTGKIPNAYRNAASQLLLNYRRHQDYQCFTFRFRLLSVPGTSNRAPLFLVEDLHREFQFVLDLIQEKPYVVPTLESSTWSPRAQRLARNWVGDCVDNHKQCRHSTGDTGWYPTRLLDLSESTEVRLIETKDTKPAGPYATVTHRWGHVDENFVLNKERYPQLKKGIPLDSTPRLFRDTISVARLLGTQYLWIDSLCIFQDKDDKTDWAHEASLMERVYSYSYCNISAADAENCSWSLFNARDPQSTNPETLTLDIVSDEIGGMIPVQFYVYNCDFWLRQVRKALVNTRAWVLQERILAPRVLHFGKHQLMWECCERDAAEVFPHGLHPELTASRDVRFKSFNLELDQGDQRGYFVDSELPVARLLWNRIIWDYTQCGISRSEDKLVACSGVAKRFESLLQDTYVAGMWRTDLEAQLLWIKSTSRTGLRPGVYRAPSWSWALIDGLIWSPTFSQDGCLFEIEDVHLSYATPDKTGGITAGWLRLRGVLLQTKLVKAREYEAAFDLYLEGVRIAAVRTTPGRVSPIVKFDVSEGGVDYGSAEDQIFSMVGHAGNEDWPMPLLLFKVVDEQRGLFERIGVVLIYFEVQEEKILSVRREPEKPPLPCAEFKDGKHTIIVI</sequence>
<dbReference type="InterPro" id="IPR010730">
    <property type="entry name" value="HET"/>
</dbReference>
<feature type="domain" description="Heterokaryon incompatibility" evidence="1">
    <location>
        <begin position="206"/>
        <end position="362"/>
    </location>
</feature>
<evidence type="ECO:0000313" key="3">
    <source>
        <dbReference type="Proteomes" id="UP001451303"/>
    </source>
</evidence>
<evidence type="ECO:0000313" key="2">
    <source>
        <dbReference type="EMBL" id="KAL0469525.1"/>
    </source>
</evidence>
<comment type="caution">
    <text evidence="2">The sequence shown here is derived from an EMBL/GenBank/DDBJ whole genome shotgun (WGS) entry which is preliminary data.</text>
</comment>
<dbReference type="PANTHER" id="PTHR33112:SF11">
    <property type="entry name" value="HETEROKARYON INCOMPATIBILITY DOMAIN-CONTAINING PROTEIN"/>
    <property type="match status" value="1"/>
</dbReference>
<protein>
    <submittedName>
        <fullName evidence="2">Heterokaryon incompatibility protein domain-containing protein</fullName>
    </submittedName>
</protein>
<dbReference type="PANTHER" id="PTHR33112">
    <property type="entry name" value="DOMAIN PROTEIN, PUTATIVE-RELATED"/>
    <property type="match status" value="1"/>
</dbReference>
<proteinExistence type="predicted"/>
<accession>A0ABR3DA10</accession>
<name>A0ABR3DA10_NEUIN</name>